<dbReference type="EMBL" id="MU070167">
    <property type="protein sequence ID" value="KAF5829382.1"/>
    <property type="molecule type" value="Genomic_DNA"/>
</dbReference>
<proteinExistence type="predicted"/>
<feature type="region of interest" description="Disordered" evidence="1">
    <location>
        <begin position="84"/>
        <end position="131"/>
    </location>
</feature>
<organism evidence="2 3">
    <name type="scientific">Dunaliella salina</name>
    <name type="common">Green alga</name>
    <name type="synonym">Protococcus salinus</name>
    <dbReference type="NCBI Taxonomy" id="3046"/>
    <lineage>
        <taxon>Eukaryota</taxon>
        <taxon>Viridiplantae</taxon>
        <taxon>Chlorophyta</taxon>
        <taxon>core chlorophytes</taxon>
        <taxon>Chlorophyceae</taxon>
        <taxon>CS clade</taxon>
        <taxon>Chlamydomonadales</taxon>
        <taxon>Dunaliellaceae</taxon>
        <taxon>Dunaliella</taxon>
    </lineage>
</organism>
<feature type="compositionally biased region" description="Low complexity" evidence="1">
    <location>
        <begin position="84"/>
        <end position="108"/>
    </location>
</feature>
<evidence type="ECO:0000313" key="2">
    <source>
        <dbReference type="EMBL" id="KAF5829382.1"/>
    </source>
</evidence>
<gene>
    <name evidence="2" type="ORF">DUNSADRAFT_16167</name>
</gene>
<evidence type="ECO:0000256" key="1">
    <source>
        <dbReference type="SAM" id="MobiDB-lite"/>
    </source>
</evidence>
<sequence>MIMQLPPGVAAASVAAFSLAGSKPVLQAELFAVRGGTLASGLRIHLNRCIADIRGALELSAARTRAAAAAAAAASAAGAAVAPASAASPSTSAPSSSAAPASSTSPTSYAWPPRNPAANTHQPPAPDLQLI</sequence>
<name>A0ABQ7G479_DUNSA</name>
<reference evidence="2" key="1">
    <citation type="submission" date="2017-08" db="EMBL/GenBank/DDBJ databases">
        <authorList>
            <person name="Polle J.E."/>
            <person name="Barry K."/>
            <person name="Cushman J."/>
            <person name="Schmutz J."/>
            <person name="Tran D."/>
            <person name="Hathwaick L.T."/>
            <person name="Yim W.C."/>
            <person name="Jenkins J."/>
            <person name="Mckie-Krisberg Z.M."/>
            <person name="Prochnik S."/>
            <person name="Lindquist E."/>
            <person name="Dockter R.B."/>
            <person name="Adam C."/>
            <person name="Molina H."/>
            <person name="Bunkerborg J."/>
            <person name="Jin E."/>
            <person name="Buchheim M."/>
            <person name="Magnuson J."/>
        </authorList>
    </citation>
    <scope>NUCLEOTIDE SEQUENCE</scope>
    <source>
        <strain evidence="2">CCAP 19/18</strain>
    </source>
</reference>
<evidence type="ECO:0000313" key="3">
    <source>
        <dbReference type="Proteomes" id="UP000815325"/>
    </source>
</evidence>
<comment type="caution">
    <text evidence="2">The sequence shown here is derived from an EMBL/GenBank/DDBJ whole genome shotgun (WGS) entry which is preliminary data.</text>
</comment>
<evidence type="ECO:0008006" key="4">
    <source>
        <dbReference type="Google" id="ProtNLM"/>
    </source>
</evidence>
<accession>A0ABQ7G479</accession>
<dbReference type="Proteomes" id="UP000815325">
    <property type="component" value="Unassembled WGS sequence"/>
</dbReference>
<keyword evidence="3" id="KW-1185">Reference proteome</keyword>
<protein>
    <recommendedName>
        <fullName evidence="4">Encoded protein</fullName>
    </recommendedName>
</protein>